<dbReference type="EMBL" id="CAOQHR010000007">
    <property type="protein sequence ID" value="CAI6336985.1"/>
    <property type="molecule type" value="Genomic_DNA"/>
</dbReference>
<protein>
    <submittedName>
        <fullName evidence="1">Uncharacterized protein</fullName>
    </submittedName>
</protein>
<dbReference type="AlphaFoldDB" id="A0A9W4UJA4"/>
<sequence>MDVPGPPFLDDAEYPRAIRILGCELHNPDAPPLPTSISSMLFNLKIQQTYDLFLEISVLWQYYQRDPVLIPTSFPNATLALIAMRHYPESDLCGFALCPPKTIWLTMHWCALEVTFPRRLTDCSARTFIALWPAWCFLQSILNTRAAVMLESKHHEELCPIHNCHKDLYMRAIWTRPVSRFLLVDQEIYCCEMELWIRLEKRLGEEYFRWKKELGDFILRSAFQQMIRFDGSKDADIDKRA</sequence>
<gene>
    <name evidence="1" type="ORF">PDIGIT_LOCUS10092</name>
</gene>
<organism evidence="1 2">
    <name type="scientific">Periconia digitata</name>
    <dbReference type="NCBI Taxonomy" id="1303443"/>
    <lineage>
        <taxon>Eukaryota</taxon>
        <taxon>Fungi</taxon>
        <taxon>Dikarya</taxon>
        <taxon>Ascomycota</taxon>
        <taxon>Pezizomycotina</taxon>
        <taxon>Dothideomycetes</taxon>
        <taxon>Pleosporomycetidae</taxon>
        <taxon>Pleosporales</taxon>
        <taxon>Massarineae</taxon>
        <taxon>Periconiaceae</taxon>
        <taxon>Periconia</taxon>
    </lineage>
</organism>
<reference evidence="1" key="1">
    <citation type="submission" date="2023-01" db="EMBL/GenBank/DDBJ databases">
        <authorList>
            <person name="Van Ghelder C."/>
            <person name="Rancurel C."/>
        </authorList>
    </citation>
    <scope>NUCLEOTIDE SEQUENCE</scope>
    <source>
        <strain evidence="1">CNCM I-4278</strain>
    </source>
</reference>
<name>A0A9W4UJA4_9PLEO</name>
<comment type="caution">
    <text evidence="1">The sequence shown here is derived from an EMBL/GenBank/DDBJ whole genome shotgun (WGS) entry which is preliminary data.</text>
</comment>
<evidence type="ECO:0000313" key="1">
    <source>
        <dbReference type="EMBL" id="CAI6336985.1"/>
    </source>
</evidence>
<accession>A0A9W4UJA4</accession>
<keyword evidence="2" id="KW-1185">Reference proteome</keyword>
<evidence type="ECO:0000313" key="2">
    <source>
        <dbReference type="Proteomes" id="UP001152607"/>
    </source>
</evidence>
<dbReference type="Proteomes" id="UP001152607">
    <property type="component" value="Unassembled WGS sequence"/>
</dbReference>
<proteinExistence type="predicted"/>